<dbReference type="RefSeq" id="WP_111355540.1">
    <property type="nucleotide sequence ID" value="NZ_NHSK01000088.1"/>
</dbReference>
<gene>
    <name evidence="3" type="ORF">CH338_02910</name>
</gene>
<dbReference type="AlphaFoldDB" id="A0A327KT59"/>
<accession>A0A327KT59</accession>
<evidence type="ECO:0000313" key="4">
    <source>
        <dbReference type="Proteomes" id="UP000248863"/>
    </source>
</evidence>
<feature type="chain" id="PRO_5016415134" evidence="2">
    <location>
        <begin position="26"/>
        <end position="93"/>
    </location>
</feature>
<feature type="signal peptide" evidence="2">
    <location>
        <begin position="1"/>
        <end position="25"/>
    </location>
</feature>
<proteinExistence type="predicted"/>
<sequence length="93" mass="10001">MRFLTVGLSSVVAFVVTFADGSARAQGVNERMITGAPPSGSTTIIVPGPEPRRPTAVPTGPPPQVYAPLGTYPPPPYDYGQRRARPKIIDRRR</sequence>
<protein>
    <submittedName>
        <fullName evidence="3">Uncharacterized protein</fullName>
    </submittedName>
</protein>
<feature type="region of interest" description="Disordered" evidence="1">
    <location>
        <begin position="32"/>
        <end position="93"/>
    </location>
</feature>
<feature type="compositionally biased region" description="Pro residues" evidence="1">
    <location>
        <begin position="59"/>
        <end position="77"/>
    </location>
</feature>
<evidence type="ECO:0000313" key="3">
    <source>
        <dbReference type="EMBL" id="RAI41477.1"/>
    </source>
</evidence>
<evidence type="ECO:0000256" key="2">
    <source>
        <dbReference type="SAM" id="SignalP"/>
    </source>
</evidence>
<reference evidence="3 4" key="1">
    <citation type="submission" date="2017-07" db="EMBL/GenBank/DDBJ databases">
        <title>Draft Genome Sequences of Select Purple Nonsulfur Bacteria.</title>
        <authorList>
            <person name="Lasarre B."/>
            <person name="Mckinlay J.B."/>
        </authorList>
    </citation>
    <scope>NUCLEOTIDE SEQUENCE [LARGE SCALE GENOMIC DNA]</scope>
    <source>
        <strain evidence="3 4">DSM 11907</strain>
    </source>
</reference>
<keyword evidence="4" id="KW-1185">Reference proteome</keyword>
<organism evidence="3 4">
    <name type="scientific">Rhodoplanes elegans</name>
    <dbReference type="NCBI Taxonomy" id="29408"/>
    <lineage>
        <taxon>Bacteria</taxon>
        <taxon>Pseudomonadati</taxon>
        <taxon>Pseudomonadota</taxon>
        <taxon>Alphaproteobacteria</taxon>
        <taxon>Hyphomicrobiales</taxon>
        <taxon>Nitrobacteraceae</taxon>
        <taxon>Rhodoplanes</taxon>
    </lineage>
</organism>
<dbReference type="OrthoDB" id="9984899at2"/>
<comment type="caution">
    <text evidence="3">The sequence shown here is derived from an EMBL/GenBank/DDBJ whole genome shotgun (WGS) entry which is preliminary data.</text>
</comment>
<feature type="compositionally biased region" description="Basic residues" evidence="1">
    <location>
        <begin position="82"/>
        <end position="93"/>
    </location>
</feature>
<evidence type="ECO:0000256" key="1">
    <source>
        <dbReference type="SAM" id="MobiDB-lite"/>
    </source>
</evidence>
<dbReference type="EMBL" id="NPEU01000016">
    <property type="protein sequence ID" value="RAI41477.1"/>
    <property type="molecule type" value="Genomic_DNA"/>
</dbReference>
<dbReference type="Proteomes" id="UP000248863">
    <property type="component" value="Unassembled WGS sequence"/>
</dbReference>
<keyword evidence="2" id="KW-0732">Signal</keyword>
<name>A0A327KT59_9BRAD</name>